<sequence length="431" mass="46962">MTMKEEIHDVISTSNASAAAAAAGLSQLTVDDADASRNIYAGATDSAELESFSQKEDKLHPAAQDEASDGGSPVDIRSLLFPSWSESVAPPMETQGTQLFIENDGSIRLNVHPSGSRTRRGRGRGQRVLSPDTEDFLDDDDFYAFPQQRQKVENLPETRLGAARGSNAAATVAMEELLLLERLRAAGVDPSLRSHLEEALQQQVHQIGSSAGGEAFVETTDSQTSSGLSTDSGFQGYLLAFAVGFGGILVLSIVVCCLRAAYVKHMKKKLEAQLAALQGIPGDEAAAAEAQMQQEEGWIDVSVEKQTPQASEQIQSLAKGATKMFATPTGEHQREKKKGGEEEKVKGMKGTEKDKDKKEKGEKHDKGKKDKDKHKKDKKKEKKEGKKPDIPPGSSSENPEDEKKLSRKKKQHNKEKELMRVLSSRRTLKLP</sequence>
<protein>
    <recommendedName>
        <fullName evidence="5">Transmembrane protein</fullName>
    </recommendedName>
</protein>
<keyword evidence="2" id="KW-0472">Membrane</keyword>
<feature type="transmembrane region" description="Helical" evidence="2">
    <location>
        <begin position="237"/>
        <end position="262"/>
    </location>
</feature>
<dbReference type="VEuPathDB" id="ToxoDB:cyc_00447"/>
<gene>
    <name evidence="3" type="ORF">cyc_00447</name>
</gene>
<proteinExistence type="predicted"/>
<keyword evidence="4" id="KW-1185">Reference proteome</keyword>
<comment type="caution">
    <text evidence="3">The sequence shown here is derived from an EMBL/GenBank/DDBJ whole genome shotgun (WGS) entry which is preliminary data.</text>
</comment>
<feature type="region of interest" description="Disordered" evidence="1">
    <location>
        <begin position="45"/>
        <end position="75"/>
    </location>
</feature>
<accession>A0A1D3D4T7</accession>
<organism evidence="3 4">
    <name type="scientific">Cyclospora cayetanensis</name>
    <dbReference type="NCBI Taxonomy" id="88456"/>
    <lineage>
        <taxon>Eukaryota</taxon>
        <taxon>Sar</taxon>
        <taxon>Alveolata</taxon>
        <taxon>Apicomplexa</taxon>
        <taxon>Conoidasida</taxon>
        <taxon>Coccidia</taxon>
        <taxon>Eucoccidiorida</taxon>
        <taxon>Eimeriorina</taxon>
        <taxon>Eimeriidae</taxon>
        <taxon>Cyclospora</taxon>
    </lineage>
</organism>
<dbReference type="VEuPathDB" id="ToxoDB:LOC34617627"/>
<name>A0A1D3D4T7_9EIME</name>
<evidence type="ECO:0000313" key="3">
    <source>
        <dbReference type="EMBL" id="OEH78454.1"/>
    </source>
</evidence>
<dbReference type="EMBL" id="JROU02000731">
    <property type="protein sequence ID" value="OEH78454.1"/>
    <property type="molecule type" value="Genomic_DNA"/>
</dbReference>
<reference evidence="3 4" key="1">
    <citation type="journal article" date="2016" name="BMC Genomics">
        <title>Comparative genomics reveals Cyclospora cayetanensis possesses coccidia-like metabolism and invasion components but unique surface antigens.</title>
        <authorList>
            <person name="Liu S."/>
            <person name="Wang L."/>
            <person name="Zheng H."/>
            <person name="Xu Z."/>
            <person name="Roellig D.M."/>
            <person name="Li N."/>
            <person name="Frace M.A."/>
            <person name="Tang K."/>
            <person name="Arrowood M.J."/>
            <person name="Moss D.M."/>
            <person name="Zhang L."/>
            <person name="Feng Y."/>
            <person name="Xiao L."/>
        </authorList>
    </citation>
    <scope>NUCLEOTIDE SEQUENCE [LARGE SCALE GENOMIC DNA]</scope>
    <source>
        <strain evidence="3 4">CHN_HEN01</strain>
    </source>
</reference>
<dbReference type="Proteomes" id="UP000095192">
    <property type="component" value="Unassembled WGS sequence"/>
</dbReference>
<evidence type="ECO:0000256" key="1">
    <source>
        <dbReference type="SAM" id="MobiDB-lite"/>
    </source>
</evidence>
<feature type="compositionally biased region" description="Basic and acidic residues" evidence="1">
    <location>
        <begin position="331"/>
        <end position="370"/>
    </location>
</feature>
<feature type="region of interest" description="Disordered" evidence="1">
    <location>
        <begin position="326"/>
        <end position="431"/>
    </location>
</feature>
<dbReference type="InParanoid" id="A0A1D3D4T7"/>
<evidence type="ECO:0000256" key="2">
    <source>
        <dbReference type="SAM" id="Phobius"/>
    </source>
</evidence>
<keyword evidence="2" id="KW-0812">Transmembrane</keyword>
<feature type="region of interest" description="Disordered" evidence="1">
    <location>
        <begin position="108"/>
        <end position="129"/>
    </location>
</feature>
<evidence type="ECO:0000313" key="4">
    <source>
        <dbReference type="Proteomes" id="UP000095192"/>
    </source>
</evidence>
<evidence type="ECO:0008006" key="5">
    <source>
        <dbReference type="Google" id="ProtNLM"/>
    </source>
</evidence>
<feature type="compositionally biased region" description="Basic residues" evidence="1">
    <location>
        <begin position="371"/>
        <end position="381"/>
    </location>
</feature>
<keyword evidence="2" id="KW-1133">Transmembrane helix</keyword>
<dbReference type="AlphaFoldDB" id="A0A1D3D4T7"/>